<reference evidence="9" key="1">
    <citation type="submission" date="2022-11" db="EMBL/GenBank/DDBJ databases">
        <title>Centuries of genome instability and evolution in soft-shell clam transmissible cancer (bioRxiv).</title>
        <authorList>
            <person name="Hart S.F.M."/>
            <person name="Yonemitsu M.A."/>
            <person name="Giersch R.M."/>
            <person name="Beal B.F."/>
            <person name="Arriagada G."/>
            <person name="Davis B.W."/>
            <person name="Ostrander E.A."/>
            <person name="Goff S.P."/>
            <person name="Metzger M.J."/>
        </authorList>
    </citation>
    <scope>NUCLEOTIDE SEQUENCE</scope>
    <source>
        <strain evidence="9">MELC-2E11</strain>
        <tissue evidence="9">Siphon/mantle</tissue>
    </source>
</reference>
<evidence type="ECO:0000256" key="5">
    <source>
        <dbReference type="ARBA" id="ARBA00022970"/>
    </source>
</evidence>
<proteinExistence type="inferred from homology"/>
<evidence type="ECO:0000313" key="9">
    <source>
        <dbReference type="EMBL" id="WAR22200.1"/>
    </source>
</evidence>
<dbReference type="Pfam" id="PF03820">
    <property type="entry name" value="SFXNs"/>
    <property type="match status" value="1"/>
</dbReference>
<name>A0ABY7FJD9_MYAAR</name>
<keyword evidence="5" id="KW-0029">Amino-acid transport</keyword>
<evidence type="ECO:0000256" key="2">
    <source>
        <dbReference type="ARBA" id="ARBA00005974"/>
    </source>
</evidence>
<organism evidence="9 10">
    <name type="scientific">Mya arenaria</name>
    <name type="common">Soft-shell clam</name>
    <dbReference type="NCBI Taxonomy" id="6604"/>
    <lineage>
        <taxon>Eukaryota</taxon>
        <taxon>Metazoa</taxon>
        <taxon>Spiralia</taxon>
        <taxon>Lophotrochozoa</taxon>
        <taxon>Mollusca</taxon>
        <taxon>Bivalvia</taxon>
        <taxon>Autobranchia</taxon>
        <taxon>Heteroconchia</taxon>
        <taxon>Euheterodonta</taxon>
        <taxon>Imparidentia</taxon>
        <taxon>Neoheterodontei</taxon>
        <taxon>Myida</taxon>
        <taxon>Myoidea</taxon>
        <taxon>Myidae</taxon>
        <taxon>Mya</taxon>
    </lineage>
</organism>
<keyword evidence="10" id="KW-1185">Reference proteome</keyword>
<evidence type="ECO:0000256" key="7">
    <source>
        <dbReference type="ARBA" id="ARBA00023128"/>
    </source>
</evidence>
<comment type="subcellular location">
    <subcellularLocation>
        <location evidence="1">Mitochondrion membrane</location>
        <topology evidence="1">Multi-pass membrane protein</topology>
    </subcellularLocation>
</comment>
<protein>
    <submittedName>
        <fullName evidence="9">SFXN1-like protein</fullName>
    </submittedName>
</protein>
<dbReference type="InterPro" id="IPR004686">
    <property type="entry name" value="Mtc"/>
</dbReference>
<accession>A0ABY7FJD9</accession>
<keyword evidence="7" id="KW-0496">Mitochondrion</keyword>
<dbReference type="Proteomes" id="UP001164746">
    <property type="component" value="Chromosome 12"/>
</dbReference>
<evidence type="ECO:0000256" key="6">
    <source>
        <dbReference type="ARBA" id="ARBA00022989"/>
    </source>
</evidence>
<keyword evidence="6" id="KW-1133">Transmembrane helix</keyword>
<dbReference type="EMBL" id="CP111023">
    <property type="protein sequence ID" value="WAR22200.1"/>
    <property type="molecule type" value="Genomic_DNA"/>
</dbReference>
<dbReference type="PANTHER" id="PTHR11153">
    <property type="entry name" value="SIDEROFLEXIN"/>
    <property type="match status" value="1"/>
</dbReference>
<comment type="similarity">
    <text evidence="2">Belongs to the sideroflexin family.</text>
</comment>
<evidence type="ECO:0000256" key="4">
    <source>
        <dbReference type="ARBA" id="ARBA00022692"/>
    </source>
</evidence>
<evidence type="ECO:0000313" key="10">
    <source>
        <dbReference type="Proteomes" id="UP001164746"/>
    </source>
</evidence>
<dbReference type="PANTHER" id="PTHR11153:SF8">
    <property type="entry name" value="SIDEROFLEXIN-1"/>
    <property type="match status" value="1"/>
</dbReference>
<keyword evidence="4" id="KW-0812">Transmembrane</keyword>
<evidence type="ECO:0000256" key="8">
    <source>
        <dbReference type="ARBA" id="ARBA00023136"/>
    </source>
</evidence>
<evidence type="ECO:0000256" key="1">
    <source>
        <dbReference type="ARBA" id="ARBA00004225"/>
    </source>
</evidence>
<evidence type="ECO:0000256" key="3">
    <source>
        <dbReference type="ARBA" id="ARBA00022448"/>
    </source>
</evidence>
<gene>
    <name evidence="9" type="ORF">MAR_016174</name>
</gene>
<sequence>MTNTSTRINLDEPRYDQSTFSGRAKHFVITTNPFNIFATSKQLDEAKSIVERYSQLALSYTLATGGAVGTALTINKLVKRFPPIVARFVPFTAVAAANCINIPCMRSRELIDGIPVFDANGNRIGDSKRAAESAIAQSDICHTTLLCIISTEKLPVGQ</sequence>
<keyword evidence="3" id="KW-0813">Transport</keyword>
<keyword evidence="8" id="KW-0472">Membrane</keyword>